<dbReference type="OrthoDB" id="3542212at2759"/>
<evidence type="ECO:0000313" key="2">
    <source>
        <dbReference type="Proteomes" id="UP000193144"/>
    </source>
</evidence>
<dbReference type="AlphaFoldDB" id="A0A1Y1ZPU7"/>
<keyword evidence="2" id="KW-1185">Reference proteome</keyword>
<name>A0A1Y1ZPU7_9PLEO</name>
<evidence type="ECO:0008006" key="3">
    <source>
        <dbReference type="Google" id="ProtNLM"/>
    </source>
</evidence>
<dbReference type="PANTHER" id="PTHR42052:SF1">
    <property type="entry name" value="ABM DOMAIN-CONTAINING PROTEIN"/>
    <property type="match status" value="1"/>
</dbReference>
<comment type="caution">
    <text evidence="1">The sequence shown here is derived from an EMBL/GenBank/DDBJ whole genome shotgun (WGS) entry which is preliminary data.</text>
</comment>
<reference evidence="1 2" key="1">
    <citation type="submission" date="2016-07" db="EMBL/GenBank/DDBJ databases">
        <title>Pervasive Adenine N6-methylation of Active Genes in Fungi.</title>
        <authorList>
            <consortium name="DOE Joint Genome Institute"/>
            <person name="Mondo S.J."/>
            <person name="Dannebaum R.O."/>
            <person name="Kuo R.C."/>
            <person name="Labutti K."/>
            <person name="Haridas S."/>
            <person name="Kuo A."/>
            <person name="Salamov A."/>
            <person name="Ahrendt S.R."/>
            <person name="Lipzen A."/>
            <person name="Sullivan W."/>
            <person name="Andreopoulos W.B."/>
            <person name="Clum A."/>
            <person name="Lindquist E."/>
            <person name="Daum C."/>
            <person name="Ramamoorthy G.K."/>
            <person name="Gryganskyi A."/>
            <person name="Culley D."/>
            <person name="Magnuson J.K."/>
            <person name="James T.Y."/>
            <person name="O'Malley M.A."/>
            <person name="Stajich J.E."/>
            <person name="Spatafora J.W."/>
            <person name="Visel A."/>
            <person name="Grigoriev I.V."/>
        </authorList>
    </citation>
    <scope>NUCLEOTIDE SEQUENCE [LARGE SCALE GENOMIC DNA]</scope>
    <source>
        <strain evidence="1 2">CBS 115471</strain>
    </source>
</reference>
<dbReference type="Proteomes" id="UP000193144">
    <property type="component" value="Unassembled WGS sequence"/>
</dbReference>
<proteinExistence type="predicted"/>
<dbReference type="EMBL" id="MCFA01000053">
    <property type="protein sequence ID" value="ORY12224.1"/>
    <property type="molecule type" value="Genomic_DNA"/>
</dbReference>
<gene>
    <name evidence="1" type="ORF">BCR34DRAFT_483035</name>
</gene>
<accession>A0A1Y1ZPU7</accession>
<protein>
    <recommendedName>
        <fullName evidence="3">ABM domain-containing protein</fullName>
    </recommendedName>
</protein>
<evidence type="ECO:0000313" key="1">
    <source>
        <dbReference type="EMBL" id="ORY12224.1"/>
    </source>
</evidence>
<dbReference type="PANTHER" id="PTHR42052">
    <property type="entry name" value="ABM DOMAIN-CONTAINING PROTEIN"/>
    <property type="match status" value="1"/>
</dbReference>
<sequence length="202" mass="22830">MPVLEVTQLRLKGVSAADRGLLRNLSLVRDALQTNSRFYHCTEDPSLIYIFGLWPSLDAHLEFLASPRSSEVLGPQEEQLDFQWALHMNLDAMSSLPLDAPVMAISMVVIKEHDIDAYNQSITATRRLFSDASRPYRIVNGWRCDPTSRNHEAVMFTGWPSVEAHSAFVTEGRKNPDFARMEALYQTVEVRHARTLESNGPS</sequence>
<organism evidence="1 2">
    <name type="scientific">Clohesyomyces aquaticus</name>
    <dbReference type="NCBI Taxonomy" id="1231657"/>
    <lineage>
        <taxon>Eukaryota</taxon>
        <taxon>Fungi</taxon>
        <taxon>Dikarya</taxon>
        <taxon>Ascomycota</taxon>
        <taxon>Pezizomycotina</taxon>
        <taxon>Dothideomycetes</taxon>
        <taxon>Pleosporomycetidae</taxon>
        <taxon>Pleosporales</taxon>
        <taxon>Lindgomycetaceae</taxon>
        <taxon>Clohesyomyces</taxon>
    </lineage>
</organism>